<organism evidence="3 4">
    <name type="scientific">Streptomyces niphimycinicus</name>
    <dbReference type="NCBI Taxonomy" id="2842201"/>
    <lineage>
        <taxon>Bacteria</taxon>
        <taxon>Bacillati</taxon>
        <taxon>Actinomycetota</taxon>
        <taxon>Actinomycetes</taxon>
        <taxon>Kitasatosporales</taxon>
        <taxon>Streptomycetaceae</taxon>
        <taxon>Streptomyces</taxon>
    </lineage>
</organism>
<name>A0ABS6CMW9_9ACTN</name>
<evidence type="ECO:0000313" key="4">
    <source>
        <dbReference type="Proteomes" id="UP000720508"/>
    </source>
</evidence>
<reference evidence="3 4" key="1">
    <citation type="submission" date="2021-06" db="EMBL/GenBank/DDBJ databases">
        <authorList>
            <person name="Pan X."/>
        </authorList>
    </citation>
    <scope>NUCLEOTIDE SEQUENCE [LARGE SCALE GENOMIC DNA]</scope>
    <source>
        <strain evidence="3 4">4503</strain>
    </source>
</reference>
<feature type="region of interest" description="Disordered" evidence="1">
    <location>
        <begin position="125"/>
        <end position="144"/>
    </location>
</feature>
<gene>
    <name evidence="3" type="ORF">KN815_30825</name>
</gene>
<proteinExistence type="predicted"/>
<evidence type="ECO:0000313" key="3">
    <source>
        <dbReference type="EMBL" id="MBU3868284.1"/>
    </source>
</evidence>
<protein>
    <recommendedName>
        <fullName evidence="2">FAD dependent oxidoreductase domain-containing protein</fullName>
    </recommendedName>
</protein>
<dbReference type="InterPro" id="IPR006076">
    <property type="entry name" value="FAD-dep_OxRdtase"/>
</dbReference>
<dbReference type="Proteomes" id="UP000720508">
    <property type="component" value="Unassembled WGS sequence"/>
</dbReference>
<accession>A0ABS6CMW9</accession>
<dbReference type="EMBL" id="JAHLEM010000408">
    <property type="protein sequence ID" value="MBU3868284.1"/>
    <property type="molecule type" value="Genomic_DNA"/>
</dbReference>
<comment type="caution">
    <text evidence="3">The sequence shown here is derived from an EMBL/GenBank/DDBJ whole genome shotgun (WGS) entry which is preliminary data.</text>
</comment>
<sequence>MLTGPRLNVRPDGGGRLPLQALDLDASADPATAYPPDGEIATSMLARLPEVLNAAEGTVVEKVRVGQRAMPGDGFTVAGFPATDVPFYVVATHSGITLAPLLGRLVADELYGRESPLLKDFRPGRFASGEILSPPLPARRPDEQ</sequence>
<evidence type="ECO:0000256" key="1">
    <source>
        <dbReference type="SAM" id="MobiDB-lite"/>
    </source>
</evidence>
<evidence type="ECO:0000259" key="2">
    <source>
        <dbReference type="Pfam" id="PF01266"/>
    </source>
</evidence>
<dbReference type="Pfam" id="PF01266">
    <property type="entry name" value="DAO"/>
    <property type="match status" value="1"/>
</dbReference>
<feature type="domain" description="FAD dependent oxidoreductase" evidence="2">
    <location>
        <begin position="6"/>
        <end position="108"/>
    </location>
</feature>
<keyword evidence="4" id="KW-1185">Reference proteome</keyword>